<evidence type="ECO:0000256" key="7">
    <source>
        <dbReference type="ARBA" id="ARBA00022927"/>
    </source>
</evidence>
<evidence type="ECO:0000256" key="6">
    <source>
        <dbReference type="ARBA" id="ARBA00022816"/>
    </source>
</evidence>
<evidence type="ECO:0000256" key="5">
    <source>
        <dbReference type="ARBA" id="ARBA00022737"/>
    </source>
</evidence>
<dbReference type="Gene3D" id="2.130.10.10">
    <property type="entry name" value="YVTN repeat-like/Quinoprotein amine dehydrogenase"/>
    <property type="match status" value="1"/>
</dbReference>
<dbReference type="AlphaFoldDB" id="A0A3N4IPT5"/>
<dbReference type="GO" id="GO:0005198">
    <property type="term" value="F:structural molecule activity"/>
    <property type="evidence" value="ECO:0007669"/>
    <property type="project" value="InterPro"/>
</dbReference>
<dbReference type="InterPro" id="IPR037363">
    <property type="entry name" value="Sec13/Seh1_fam"/>
</dbReference>
<keyword evidence="3" id="KW-0813">Transport</keyword>
<keyword evidence="6" id="KW-0509">mRNA transport</keyword>
<dbReference type="PANTHER" id="PTHR11024:SF3">
    <property type="entry name" value="NUCLEOPORIN SEH1"/>
    <property type="match status" value="1"/>
</dbReference>
<dbReference type="InterPro" id="IPR036322">
    <property type="entry name" value="WD40_repeat_dom_sf"/>
</dbReference>
<feature type="repeat" description="WD" evidence="11">
    <location>
        <begin position="92"/>
        <end position="126"/>
    </location>
</feature>
<dbReference type="InterPro" id="IPR001680">
    <property type="entry name" value="WD40_rpt"/>
</dbReference>
<keyword evidence="4 11" id="KW-0853">WD repeat</keyword>
<feature type="compositionally biased region" description="Low complexity" evidence="12">
    <location>
        <begin position="378"/>
        <end position="397"/>
    </location>
</feature>
<keyword evidence="9" id="KW-0906">Nuclear pore complex</keyword>
<proteinExistence type="inferred from homology"/>
<evidence type="ECO:0000256" key="1">
    <source>
        <dbReference type="ARBA" id="ARBA00004567"/>
    </source>
</evidence>
<gene>
    <name evidence="13" type="ORF">BJ508DRAFT_410206</name>
</gene>
<keyword evidence="8" id="KW-0811">Translocation</keyword>
<evidence type="ECO:0000256" key="10">
    <source>
        <dbReference type="ARBA" id="ARBA00023242"/>
    </source>
</evidence>
<dbReference type="SMART" id="SM00320">
    <property type="entry name" value="WD40"/>
    <property type="match status" value="4"/>
</dbReference>
<dbReference type="EMBL" id="ML119646">
    <property type="protein sequence ID" value="RPA87437.1"/>
    <property type="molecule type" value="Genomic_DNA"/>
</dbReference>
<dbReference type="STRING" id="1160509.A0A3N4IPT5"/>
<dbReference type="GO" id="GO:0051028">
    <property type="term" value="P:mRNA transport"/>
    <property type="evidence" value="ECO:0007669"/>
    <property type="project" value="UniProtKB-KW"/>
</dbReference>
<feature type="compositionally biased region" description="Polar residues" evidence="12">
    <location>
        <begin position="408"/>
        <end position="428"/>
    </location>
</feature>
<dbReference type="GO" id="GO:0035859">
    <property type="term" value="C:Seh1-associated complex"/>
    <property type="evidence" value="ECO:0007669"/>
    <property type="project" value="TreeGrafter"/>
</dbReference>
<dbReference type="GO" id="GO:0031080">
    <property type="term" value="C:nuclear pore outer ring"/>
    <property type="evidence" value="ECO:0007669"/>
    <property type="project" value="TreeGrafter"/>
</dbReference>
<keyword evidence="10" id="KW-0539">Nucleus</keyword>
<evidence type="ECO:0000256" key="9">
    <source>
        <dbReference type="ARBA" id="ARBA00023132"/>
    </source>
</evidence>
<evidence type="ECO:0000256" key="8">
    <source>
        <dbReference type="ARBA" id="ARBA00023010"/>
    </source>
</evidence>
<evidence type="ECO:0000313" key="13">
    <source>
        <dbReference type="EMBL" id="RPA87437.1"/>
    </source>
</evidence>
<evidence type="ECO:0000256" key="3">
    <source>
        <dbReference type="ARBA" id="ARBA00022448"/>
    </source>
</evidence>
<comment type="subcellular location">
    <subcellularLocation>
        <location evidence="1">Nucleus</location>
        <location evidence="1">Nuclear pore complex</location>
    </subcellularLocation>
</comment>
<protein>
    <submittedName>
        <fullName evidence="13">WD40 repeat-like protein</fullName>
    </submittedName>
</protein>
<dbReference type="OrthoDB" id="5566198at2759"/>
<feature type="region of interest" description="Disordered" evidence="12">
    <location>
        <begin position="378"/>
        <end position="448"/>
    </location>
</feature>
<evidence type="ECO:0000313" key="14">
    <source>
        <dbReference type="Proteomes" id="UP000275078"/>
    </source>
</evidence>
<dbReference type="PROSITE" id="PS50294">
    <property type="entry name" value="WD_REPEATS_REGION"/>
    <property type="match status" value="1"/>
</dbReference>
<dbReference type="GO" id="GO:0034198">
    <property type="term" value="P:cellular response to amino acid starvation"/>
    <property type="evidence" value="ECO:0007669"/>
    <property type="project" value="TreeGrafter"/>
</dbReference>
<name>A0A3N4IPT5_ASCIM</name>
<dbReference type="PROSITE" id="PS50082">
    <property type="entry name" value="WD_REPEATS_2"/>
    <property type="match status" value="2"/>
</dbReference>
<evidence type="ECO:0000256" key="2">
    <source>
        <dbReference type="ARBA" id="ARBA00010102"/>
    </source>
</evidence>
<keyword evidence="14" id="KW-1185">Reference proteome</keyword>
<sequence>MEPYHNGNHDQHAMMDATDVPFVPIPHKHNDLVHSIAYDYYGTTIATASSDQTVRIFTQASPIIEPSDLPQKMEADPDNADPNKEWEFVADWKAHDASILKVQFLHPTFGTALVTTSLDRTLKIWECLASPRSVRPSFQPTHYLKRWKLVYTFTPPATSTFNQSYTYIPCFSLSAPPQLRLTMLLSTSQVLVLEAPDPSDLSKWELTASHLLPPPLLPSPPGRDVEPSFAISECPSKGVTVAEYMICSALDVVRIFTYDGTRGAWLNCMDVGGHKGLIRDVAWAPTAGRSYHLFATAGKDGHVRIYKFTPTARPKRLTAQEWLTKKKTVSSITGGGSKPGLGIGGLIRREEALRRSGVSPPKPSPPDLLQRQYSYTAPASPTSFSRSSSIESSPSSSLKEKSPIGLQFGQSNTSGSAQTTQTGLAQIASSSTDSPDTSKDNYPPETGGEIELLADLDDHRREVWRVCWNVTGSILSSAGDDGKIRLWRKAANGRWMVISIINHSDSDDTAEDSQHNTGSVGHHLTSMGIGGAYGMGSGGGGMFSGGLQGGSVQTVPEEDE</sequence>
<keyword evidence="7" id="KW-0653">Protein transport</keyword>
<dbReference type="InterPro" id="IPR015943">
    <property type="entry name" value="WD40/YVTN_repeat-like_dom_sf"/>
</dbReference>
<feature type="repeat" description="WD" evidence="11">
    <location>
        <begin position="456"/>
        <end position="487"/>
    </location>
</feature>
<evidence type="ECO:0000256" key="12">
    <source>
        <dbReference type="SAM" id="MobiDB-lite"/>
    </source>
</evidence>
<evidence type="ECO:0000256" key="11">
    <source>
        <dbReference type="PROSITE-ProRule" id="PRU00221"/>
    </source>
</evidence>
<dbReference type="Pfam" id="PF00400">
    <property type="entry name" value="WD40"/>
    <property type="match status" value="4"/>
</dbReference>
<evidence type="ECO:0000256" key="4">
    <source>
        <dbReference type="ARBA" id="ARBA00022574"/>
    </source>
</evidence>
<dbReference type="GO" id="GO:0015031">
    <property type="term" value="P:protein transport"/>
    <property type="evidence" value="ECO:0007669"/>
    <property type="project" value="UniProtKB-KW"/>
</dbReference>
<accession>A0A3N4IPT5</accession>
<keyword evidence="5" id="KW-0677">Repeat</keyword>
<dbReference type="SUPFAM" id="SSF50978">
    <property type="entry name" value="WD40 repeat-like"/>
    <property type="match status" value="1"/>
</dbReference>
<organism evidence="13 14">
    <name type="scientific">Ascobolus immersus RN42</name>
    <dbReference type="NCBI Taxonomy" id="1160509"/>
    <lineage>
        <taxon>Eukaryota</taxon>
        <taxon>Fungi</taxon>
        <taxon>Dikarya</taxon>
        <taxon>Ascomycota</taxon>
        <taxon>Pezizomycotina</taxon>
        <taxon>Pezizomycetes</taxon>
        <taxon>Pezizales</taxon>
        <taxon>Ascobolaceae</taxon>
        <taxon>Ascobolus</taxon>
    </lineage>
</organism>
<comment type="similarity">
    <text evidence="2">Belongs to the WD repeat SEC13 family.</text>
</comment>
<dbReference type="GO" id="GO:1904263">
    <property type="term" value="P:positive regulation of TORC1 signaling"/>
    <property type="evidence" value="ECO:0007669"/>
    <property type="project" value="TreeGrafter"/>
</dbReference>
<dbReference type="Proteomes" id="UP000275078">
    <property type="component" value="Unassembled WGS sequence"/>
</dbReference>
<reference evidence="13 14" key="1">
    <citation type="journal article" date="2018" name="Nat. Ecol. Evol.">
        <title>Pezizomycetes genomes reveal the molecular basis of ectomycorrhizal truffle lifestyle.</title>
        <authorList>
            <person name="Murat C."/>
            <person name="Payen T."/>
            <person name="Noel B."/>
            <person name="Kuo A."/>
            <person name="Morin E."/>
            <person name="Chen J."/>
            <person name="Kohler A."/>
            <person name="Krizsan K."/>
            <person name="Balestrini R."/>
            <person name="Da Silva C."/>
            <person name="Montanini B."/>
            <person name="Hainaut M."/>
            <person name="Levati E."/>
            <person name="Barry K.W."/>
            <person name="Belfiori B."/>
            <person name="Cichocki N."/>
            <person name="Clum A."/>
            <person name="Dockter R.B."/>
            <person name="Fauchery L."/>
            <person name="Guy J."/>
            <person name="Iotti M."/>
            <person name="Le Tacon F."/>
            <person name="Lindquist E.A."/>
            <person name="Lipzen A."/>
            <person name="Malagnac F."/>
            <person name="Mello A."/>
            <person name="Molinier V."/>
            <person name="Miyauchi S."/>
            <person name="Poulain J."/>
            <person name="Riccioni C."/>
            <person name="Rubini A."/>
            <person name="Sitrit Y."/>
            <person name="Splivallo R."/>
            <person name="Traeger S."/>
            <person name="Wang M."/>
            <person name="Zifcakova L."/>
            <person name="Wipf D."/>
            <person name="Zambonelli A."/>
            <person name="Paolocci F."/>
            <person name="Nowrousian M."/>
            <person name="Ottonello S."/>
            <person name="Baldrian P."/>
            <person name="Spatafora J.W."/>
            <person name="Henrissat B."/>
            <person name="Nagy L.G."/>
            <person name="Aury J.M."/>
            <person name="Wincker P."/>
            <person name="Grigoriev I.V."/>
            <person name="Bonfante P."/>
            <person name="Martin F.M."/>
        </authorList>
    </citation>
    <scope>NUCLEOTIDE SEQUENCE [LARGE SCALE GENOMIC DNA]</scope>
    <source>
        <strain evidence="13 14">RN42</strain>
    </source>
</reference>
<dbReference type="PANTHER" id="PTHR11024">
    <property type="entry name" value="NUCLEAR PORE COMPLEX PROTEIN SEC13 / SEH1 FAMILY MEMBER"/>
    <property type="match status" value="1"/>
</dbReference>